<comment type="caution">
    <text evidence="4">The sequence shown here is derived from an EMBL/GenBank/DDBJ whole genome shotgun (WGS) entry which is preliminary data.</text>
</comment>
<keyword evidence="5" id="KW-1185">Reference proteome</keyword>
<keyword evidence="2" id="KW-1133">Transmembrane helix</keyword>
<keyword evidence="2" id="KW-0812">Transmembrane</keyword>
<evidence type="ECO:0000313" key="5">
    <source>
        <dbReference type="Proteomes" id="UP000540506"/>
    </source>
</evidence>
<accession>A0A7W7RA30</accession>
<dbReference type="PROSITE" id="PS51318">
    <property type="entry name" value="TAT"/>
    <property type="match status" value="1"/>
</dbReference>
<evidence type="ECO:0000256" key="1">
    <source>
        <dbReference type="SAM" id="MobiDB-lite"/>
    </source>
</evidence>
<proteinExistence type="predicted"/>
<dbReference type="RefSeq" id="WP_184945160.1">
    <property type="nucleotide sequence ID" value="NZ_JACHJV010000002.1"/>
</dbReference>
<dbReference type="AlphaFoldDB" id="A0A7W7RA30"/>
<evidence type="ECO:0000256" key="2">
    <source>
        <dbReference type="SAM" id="Phobius"/>
    </source>
</evidence>
<feature type="transmembrane region" description="Helical" evidence="2">
    <location>
        <begin position="85"/>
        <end position="102"/>
    </location>
</feature>
<keyword evidence="2" id="KW-0472">Membrane</keyword>
<feature type="compositionally biased region" description="Polar residues" evidence="1">
    <location>
        <begin position="49"/>
        <end position="62"/>
    </location>
</feature>
<evidence type="ECO:0000313" key="4">
    <source>
        <dbReference type="EMBL" id="MBB4928188.1"/>
    </source>
</evidence>
<name>A0A7W7RA30_KITKI</name>
<keyword evidence="3" id="KW-0732">Signal</keyword>
<reference evidence="4 5" key="1">
    <citation type="submission" date="2020-08" db="EMBL/GenBank/DDBJ databases">
        <title>Sequencing the genomes of 1000 actinobacteria strains.</title>
        <authorList>
            <person name="Klenk H.-P."/>
        </authorList>
    </citation>
    <scope>NUCLEOTIDE SEQUENCE [LARGE SCALE GENOMIC DNA]</scope>
    <source>
        <strain evidence="4 5">DSM 41654</strain>
    </source>
</reference>
<evidence type="ECO:0000256" key="3">
    <source>
        <dbReference type="SAM" id="SignalP"/>
    </source>
</evidence>
<dbReference type="InterPro" id="IPR006311">
    <property type="entry name" value="TAT_signal"/>
</dbReference>
<dbReference type="EMBL" id="JACHJV010000002">
    <property type="protein sequence ID" value="MBB4928188.1"/>
    <property type="molecule type" value="Genomic_DNA"/>
</dbReference>
<gene>
    <name evidence="4" type="ORF">FHR34_007283</name>
</gene>
<feature type="region of interest" description="Disordered" evidence="1">
    <location>
        <begin position="36"/>
        <end position="62"/>
    </location>
</feature>
<feature type="chain" id="PRO_5030893667" description="Secreted protein" evidence="3">
    <location>
        <begin position="38"/>
        <end position="108"/>
    </location>
</feature>
<evidence type="ECO:0008006" key="6">
    <source>
        <dbReference type="Google" id="ProtNLM"/>
    </source>
</evidence>
<sequence>MPVHPLPKPPRRRLGRSAALGALAATALTVLAGAAHATGTPQPRDADGNLSNHVTSTSPGANCVTSTEPGCSTLTVHAVPMIDPGMAALALVPAGLGTLVILRRRTTA</sequence>
<protein>
    <recommendedName>
        <fullName evidence="6">Secreted protein</fullName>
    </recommendedName>
</protein>
<feature type="signal peptide" evidence="3">
    <location>
        <begin position="1"/>
        <end position="37"/>
    </location>
</feature>
<organism evidence="4 5">
    <name type="scientific">Kitasatospora kifunensis</name>
    <name type="common">Streptomyces kifunensis</name>
    <dbReference type="NCBI Taxonomy" id="58351"/>
    <lineage>
        <taxon>Bacteria</taxon>
        <taxon>Bacillati</taxon>
        <taxon>Actinomycetota</taxon>
        <taxon>Actinomycetes</taxon>
        <taxon>Kitasatosporales</taxon>
        <taxon>Streptomycetaceae</taxon>
        <taxon>Kitasatospora</taxon>
    </lineage>
</organism>
<dbReference type="Proteomes" id="UP000540506">
    <property type="component" value="Unassembled WGS sequence"/>
</dbReference>